<evidence type="ECO:0000313" key="3">
    <source>
        <dbReference type="EMBL" id="QPC98066.1"/>
    </source>
</evidence>
<sequence length="187" mass="19923">MRLMPVAALALGCLAAAPAAQRYSLQSDASDVSAKVAFFGLASKTAKFPKVSGTALLPAGDPSGMSLEVTLDARALEAPDKVTLSRLRGPKFFWVEKYPTVQFSGKGMAMTDERNGRVSGNLTARGITKPVTLDVAFDTPPSKARAGEALALTARTTIDRRDFGMTSYSLIVGRKVDIRIRTRMTPG</sequence>
<accession>A0A7S8F2R6</accession>
<dbReference type="Pfam" id="PF04264">
    <property type="entry name" value="YceI"/>
    <property type="match status" value="1"/>
</dbReference>
<keyword evidence="4" id="KW-1185">Reference proteome</keyword>
<proteinExistence type="predicted"/>
<dbReference type="InterPro" id="IPR007372">
    <property type="entry name" value="Lipid/polyisoprenoid-bd_YceI"/>
</dbReference>
<evidence type="ECO:0000313" key="4">
    <source>
        <dbReference type="Proteomes" id="UP000594459"/>
    </source>
</evidence>
<feature type="chain" id="PRO_5032856696" evidence="1">
    <location>
        <begin position="23"/>
        <end position="187"/>
    </location>
</feature>
<dbReference type="Gene3D" id="2.40.128.110">
    <property type="entry name" value="Lipid/polyisoprenoid-binding, YceI-like"/>
    <property type="match status" value="1"/>
</dbReference>
<feature type="domain" description="Lipid/polyisoprenoid-binding YceI-like" evidence="2">
    <location>
        <begin position="22"/>
        <end position="185"/>
    </location>
</feature>
<dbReference type="AlphaFoldDB" id="A0A7S8F2R6"/>
<name>A0A7S8F2R6_9SPHN</name>
<dbReference type="EMBL" id="CP064654">
    <property type="protein sequence ID" value="QPC98066.1"/>
    <property type="molecule type" value="Genomic_DNA"/>
</dbReference>
<evidence type="ECO:0000256" key="1">
    <source>
        <dbReference type="SAM" id="SignalP"/>
    </source>
</evidence>
<gene>
    <name evidence="3" type="ORF">IRL76_09235</name>
</gene>
<evidence type="ECO:0000259" key="2">
    <source>
        <dbReference type="SMART" id="SM00867"/>
    </source>
</evidence>
<dbReference type="PANTHER" id="PTHR34406">
    <property type="entry name" value="PROTEIN YCEI"/>
    <property type="match status" value="1"/>
</dbReference>
<keyword evidence="1" id="KW-0732">Signal</keyword>
<dbReference type="Proteomes" id="UP000594459">
    <property type="component" value="Chromosome"/>
</dbReference>
<dbReference type="PANTHER" id="PTHR34406:SF1">
    <property type="entry name" value="PROTEIN YCEI"/>
    <property type="match status" value="1"/>
</dbReference>
<dbReference type="SMART" id="SM00867">
    <property type="entry name" value="YceI"/>
    <property type="match status" value="1"/>
</dbReference>
<dbReference type="SUPFAM" id="SSF101874">
    <property type="entry name" value="YceI-like"/>
    <property type="match status" value="1"/>
</dbReference>
<protein>
    <submittedName>
        <fullName evidence="3">YceI family protein</fullName>
    </submittedName>
</protein>
<feature type="signal peptide" evidence="1">
    <location>
        <begin position="1"/>
        <end position="22"/>
    </location>
</feature>
<organism evidence="3 4">
    <name type="scientific">Qipengyuania soli</name>
    <dbReference type="NCBI Taxonomy" id="2782568"/>
    <lineage>
        <taxon>Bacteria</taxon>
        <taxon>Pseudomonadati</taxon>
        <taxon>Pseudomonadota</taxon>
        <taxon>Alphaproteobacteria</taxon>
        <taxon>Sphingomonadales</taxon>
        <taxon>Erythrobacteraceae</taxon>
        <taxon>Qipengyuania</taxon>
    </lineage>
</organism>
<dbReference type="InterPro" id="IPR036761">
    <property type="entry name" value="TTHA0802/YceI-like_sf"/>
</dbReference>
<dbReference type="KEGG" id="qso:IRL76_09235"/>
<reference evidence="3 4" key="1">
    <citation type="submission" date="2020-11" db="EMBL/GenBank/DDBJ databases">
        <title>The genome sequence of Erythrobacter sp. 6D36.</title>
        <authorList>
            <person name="Liu Y."/>
        </authorList>
    </citation>
    <scope>NUCLEOTIDE SEQUENCE [LARGE SCALE GENOMIC DNA]</scope>
    <source>
        <strain evidence="3 4">6D36</strain>
    </source>
</reference>